<dbReference type="EMBL" id="BSXT01004619">
    <property type="protein sequence ID" value="GMF58325.1"/>
    <property type="molecule type" value="Genomic_DNA"/>
</dbReference>
<protein>
    <submittedName>
        <fullName evidence="2">Unnamed protein product</fullName>
    </submittedName>
</protein>
<evidence type="ECO:0000256" key="1">
    <source>
        <dbReference type="SAM" id="SignalP"/>
    </source>
</evidence>
<proteinExistence type="predicted"/>
<sequence>MRGVFGSTNAAVLLLQAVSWYIGSADAALPVVTEVASGTIFRKPSYVTVDQYTLSITASSAIVEFNLLSMETADNTTFSDVNSDCDSAYIDPQIVLFRQRNDGSLSFVASNDDAGDDNPAYYSRGTSDGSVSAEDSYLIQQLSAGTYVLAVGRYPLTQAAAAAGKSTDSVNDFTPYTCMARRASYGNYKMTIRTQSTSTSNVITKKANSYVGNSCNVASSVTNECVYALPADISSNILRSCSYDKTVY</sequence>
<comment type="caution">
    <text evidence="2">The sequence shown here is derived from an EMBL/GenBank/DDBJ whole genome shotgun (WGS) entry which is preliminary data.</text>
</comment>
<keyword evidence="1" id="KW-0732">Signal</keyword>
<reference evidence="2" key="1">
    <citation type="submission" date="2023-04" db="EMBL/GenBank/DDBJ databases">
        <title>Phytophthora fragariaefolia NBRC 109709.</title>
        <authorList>
            <person name="Ichikawa N."/>
            <person name="Sato H."/>
            <person name="Tonouchi N."/>
        </authorList>
    </citation>
    <scope>NUCLEOTIDE SEQUENCE</scope>
    <source>
        <strain evidence="2">NBRC 109709</strain>
    </source>
</reference>
<dbReference type="AlphaFoldDB" id="A0A9W7D4Y0"/>
<feature type="chain" id="PRO_5040741703" evidence="1">
    <location>
        <begin position="28"/>
        <end position="248"/>
    </location>
</feature>
<dbReference type="Proteomes" id="UP001165121">
    <property type="component" value="Unassembled WGS sequence"/>
</dbReference>
<dbReference type="NCBIfam" id="NF038127">
    <property type="entry name" value="FDP_fam"/>
    <property type="match status" value="1"/>
</dbReference>
<keyword evidence="3" id="KW-1185">Reference proteome</keyword>
<evidence type="ECO:0000313" key="3">
    <source>
        <dbReference type="Proteomes" id="UP001165121"/>
    </source>
</evidence>
<accession>A0A9W7D4Y0</accession>
<name>A0A9W7D4Y0_9STRA</name>
<gene>
    <name evidence="2" type="ORF">Pfra01_002503000</name>
</gene>
<feature type="signal peptide" evidence="1">
    <location>
        <begin position="1"/>
        <end position="27"/>
    </location>
</feature>
<evidence type="ECO:0000313" key="2">
    <source>
        <dbReference type="EMBL" id="GMF58325.1"/>
    </source>
</evidence>
<organism evidence="2 3">
    <name type="scientific">Phytophthora fragariaefolia</name>
    <dbReference type="NCBI Taxonomy" id="1490495"/>
    <lineage>
        <taxon>Eukaryota</taxon>
        <taxon>Sar</taxon>
        <taxon>Stramenopiles</taxon>
        <taxon>Oomycota</taxon>
        <taxon>Peronosporomycetes</taxon>
        <taxon>Peronosporales</taxon>
        <taxon>Peronosporaceae</taxon>
        <taxon>Phytophthora</taxon>
    </lineage>
</organism>
<dbReference type="OrthoDB" id="155948at2759"/>